<evidence type="ECO:0000313" key="3">
    <source>
        <dbReference type="EMBL" id="NEX01493.1"/>
    </source>
</evidence>
<dbReference type="Pfam" id="PF00106">
    <property type="entry name" value="adh_short"/>
    <property type="match status" value="1"/>
</dbReference>
<dbReference type="AlphaFoldDB" id="A0A6M0LHS8"/>
<reference evidence="3 4" key="2">
    <citation type="submission" date="2020-03" db="EMBL/GenBank/DDBJ databases">
        <title>Investigating the evolutionary divergence of the Butyrivibrio group.</title>
        <authorList>
            <person name="Skvortsov T."/>
            <person name="Santos F.G."/>
            <person name="Ting K.S."/>
            <person name="Creevey C.J."/>
        </authorList>
    </citation>
    <scope>NUCLEOTIDE SEQUENCE [LARGE SCALE GENOMIC DNA]</scope>
    <source>
        <strain evidence="3 4">MZ8</strain>
    </source>
</reference>
<dbReference type="PANTHER" id="PTHR43157:SF31">
    <property type="entry name" value="PHOSPHATIDYLINOSITOL-GLYCAN BIOSYNTHESIS CLASS F PROTEIN"/>
    <property type="match status" value="1"/>
</dbReference>
<keyword evidence="1" id="KW-0560">Oxidoreductase</keyword>
<dbReference type="SUPFAM" id="SSF51735">
    <property type="entry name" value="NAD(P)-binding Rossmann-fold domains"/>
    <property type="match status" value="1"/>
</dbReference>
<sequence length="284" mass="31863">MEKLDGKIAIVTGANSGMGMATVEALSDEGANVIMLCRNEKRGKEAFEKLMLNKNRKIELMLCDLEDFSSINSFVEAIKEKYEKIDILVNNAGFISLDRQITKEGFEKQFGINHLGHFLLTTKLIDMMHEGARIVNVASGAHKVGNIHFEDINLEKRYNVIKAYSQSKLANVLFTRELANRLKDRKITVNCCHPGAVATNIGIDRNTGFGKTITSLLKPFFQTPAEGARTAIFLATDDSVENISGEYFYKCKIALSSKRSKDMELARRLFELSEELVQKDKDKV</sequence>
<dbReference type="RefSeq" id="WP_090487407.1">
    <property type="nucleotide sequence ID" value="NZ_VTVE01000001.1"/>
</dbReference>
<dbReference type="GO" id="GO:0016491">
    <property type="term" value="F:oxidoreductase activity"/>
    <property type="evidence" value="ECO:0007669"/>
    <property type="project" value="UniProtKB-KW"/>
</dbReference>
<dbReference type="PANTHER" id="PTHR43157">
    <property type="entry name" value="PHOSPHATIDYLINOSITOL-GLYCAN BIOSYNTHESIS CLASS F PROTEIN-RELATED"/>
    <property type="match status" value="1"/>
</dbReference>
<evidence type="ECO:0000256" key="2">
    <source>
        <dbReference type="RuleBase" id="RU000363"/>
    </source>
</evidence>
<protein>
    <submittedName>
        <fullName evidence="3">SDR family oxidoreductase</fullName>
    </submittedName>
</protein>
<name>A0A6M0LHS8_PSEXY</name>
<evidence type="ECO:0000313" key="4">
    <source>
        <dbReference type="Proteomes" id="UP000473091"/>
    </source>
</evidence>
<dbReference type="Gene3D" id="3.40.50.720">
    <property type="entry name" value="NAD(P)-binding Rossmann-like Domain"/>
    <property type="match status" value="1"/>
</dbReference>
<dbReference type="InterPro" id="IPR002347">
    <property type="entry name" value="SDR_fam"/>
</dbReference>
<dbReference type="CDD" id="cd05327">
    <property type="entry name" value="retinol-DH_like_SDR_c_like"/>
    <property type="match status" value="1"/>
</dbReference>
<reference evidence="3 4" key="1">
    <citation type="submission" date="2019-09" db="EMBL/GenBank/DDBJ databases">
        <authorList>
            <person name="Pidcock S.E."/>
            <person name="Huws S.A."/>
        </authorList>
    </citation>
    <scope>NUCLEOTIDE SEQUENCE [LARGE SCALE GENOMIC DNA]</scope>
    <source>
        <strain evidence="3 4">MZ8</strain>
    </source>
</reference>
<dbReference type="PRINTS" id="PR00080">
    <property type="entry name" value="SDRFAMILY"/>
</dbReference>
<dbReference type="EMBL" id="VTVE01000001">
    <property type="protein sequence ID" value="NEX01493.1"/>
    <property type="molecule type" value="Genomic_DNA"/>
</dbReference>
<dbReference type="InterPro" id="IPR036291">
    <property type="entry name" value="NAD(P)-bd_dom_sf"/>
</dbReference>
<organism evidence="3 4">
    <name type="scientific">Pseudobutyrivibrio xylanivorans</name>
    <dbReference type="NCBI Taxonomy" id="185007"/>
    <lineage>
        <taxon>Bacteria</taxon>
        <taxon>Bacillati</taxon>
        <taxon>Bacillota</taxon>
        <taxon>Clostridia</taxon>
        <taxon>Lachnospirales</taxon>
        <taxon>Lachnospiraceae</taxon>
        <taxon>Pseudobutyrivibrio</taxon>
    </lineage>
</organism>
<evidence type="ECO:0000256" key="1">
    <source>
        <dbReference type="ARBA" id="ARBA00023002"/>
    </source>
</evidence>
<dbReference type="PRINTS" id="PR00081">
    <property type="entry name" value="GDHRDH"/>
</dbReference>
<gene>
    <name evidence="3" type="ORF">F0Q01_06310</name>
</gene>
<comment type="similarity">
    <text evidence="2">Belongs to the short-chain dehydrogenases/reductases (SDR) family.</text>
</comment>
<accession>A0A6M0LHS8</accession>
<dbReference type="Proteomes" id="UP000473091">
    <property type="component" value="Unassembled WGS sequence"/>
</dbReference>
<proteinExistence type="inferred from homology"/>
<comment type="caution">
    <text evidence="3">The sequence shown here is derived from an EMBL/GenBank/DDBJ whole genome shotgun (WGS) entry which is preliminary data.</text>
</comment>